<proteinExistence type="predicted"/>
<feature type="region of interest" description="Disordered" evidence="2">
    <location>
        <begin position="259"/>
        <end position="319"/>
    </location>
</feature>
<feature type="compositionally biased region" description="Polar residues" evidence="2">
    <location>
        <begin position="365"/>
        <end position="378"/>
    </location>
</feature>
<dbReference type="GO" id="GO:0005096">
    <property type="term" value="F:GTPase activator activity"/>
    <property type="evidence" value="ECO:0007669"/>
    <property type="project" value="UniProtKB-KW"/>
</dbReference>
<dbReference type="InterPro" id="IPR008936">
    <property type="entry name" value="Rho_GTPase_activation_prot"/>
</dbReference>
<evidence type="ECO:0000313" key="6">
    <source>
        <dbReference type="Proteomes" id="UP000095767"/>
    </source>
</evidence>
<dbReference type="PANTHER" id="PTHR23177:SF64">
    <property type="entry name" value="RHO GTPASE-ACTIVATING PROTEIN 1"/>
    <property type="match status" value="1"/>
</dbReference>
<keyword evidence="3" id="KW-1133">Transmembrane helix</keyword>
<evidence type="ECO:0000313" key="5">
    <source>
        <dbReference type="EMBL" id="OEL31764.1"/>
    </source>
</evidence>
<feature type="transmembrane region" description="Helical" evidence="3">
    <location>
        <begin position="408"/>
        <end position="430"/>
    </location>
</feature>
<dbReference type="SUPFAM" id="SSF48350">
    <property type="entry name" value="GTPase activation domain, GAP"/>
    <property type="match status" value="1"/>
</dbReference>
<dbReference type="Pfam" id="PF11250">
    <property type="entry name" value="FAF"/>
    <property type="match status" value="1"/>
</dbReference>
<dbReference type="AlphaFoldDB" id="A0A1E5W313"/>
<name>A0A1E5W313_9POAL</name>
<evidence type="ECO:0000256" key="2">
    <source>
        <dbReference type="SAM" id="MobiDB-lite"/>
    </source>
</evidence>
<dbReference type="OrthoDB" id="185175at2759"/>
<dbReference type="STRING" id="888268.A0A1E5W313"/>
<dbReference type="PANTHER" id="PTHR23177">
    <property type="entry name" value="MKIAA1688 PROTEIN"/>
    <property type="match status" value="1"/>
</dbReference>
<dbReference type="CDD" id="cd00132">
    <property type="entry name" value="CRIB"/>
    <property type="match status" value="1"/>
</dbReference>
<sequence length="708" mass="76057">MTEVALLRGPTNLASPASRASASSSLRYLANADSDVLPGSGSPEHPAGSTGSRRLQERRGQEAAGGSEEEEEEERWSFLALLFELLRKSLLGCRTVAGGGEGERGGCGMEIGLPTDVQHVAHVTFDRFHGFLGLPVEFEPEVPRRAPSASASVFGVSTESMQCSYDSRGNSVPTILLMMQRRLYEQGGLQAEGIFRINAENSQEEFVRDQLNCGIVPDGIDVHCLAGLIKMADPLTALMYAVQVMNFLKMLVQKTLKDRGESNPEDVLLPQKDPSDENGHQKPSVTLDSLLEEGSRRPSFANEEPLLNSPAHSTGAKPIETNSTEGVIAAFTAQASEVVTSMDDSTSCSQPAIACPAPIADASGATATNSLQGKGSRSLNRRRTRKGKGLSGTHTTPAAEKSRDVICAALVLIALYLILLSAASLCGMFSRDKQLMTAPMAEDSGLRRLFEKPLPENPTLLEALSAWNRNIHPNKPIDPSSFTEIFGELHFQEKHQPDRAILLPQPPPRPPPRTASWLDIAAEAEKSKDDSSLDALLMPKPASTVATVKRSASFCMKKGSAPLLLCTEGLGSESTVDADDMLKDGDTEAEAAALSGHSKETDTERSSDVKEDAAAGMEEGKAEKQTPSFPPPIRSIGRGGGKPCVCFRSFREDGRFVLLEVVIPGKELLQATREGGRLRLQFANGADDEEEVHGEDDDTTPSQDKLVM</sequence>
<dbReference type="PROSITE" id="PS50108">
    <property type="entry name" value="CRIB"/>
    <property type="match status" value="1"/>
</dbReference>
<organism evidence="5 6">
    <name type="scientific">Dichanthelium oligosanthes</name>
    <dbReference type="NCBI Taxonomy" id="888268"/>
    <lineage>
        <taxon>Eukaryota</taxon>
        <taxon>Viridiplantae</taxon>
        <taxon>Streptophyta</taxon>
        <taxon>Embryophyta</taxon>
        <taxon>Tracheophyta</taxon>
        <taxon>Spermatophyta</taxon>
        <taxon>Magnoliopsida</taxon>
        <taxon>Liliopsida</taxon>
        <taxon>Poales</taxon>
        <taxon>Poaceae</taxon>
        <taxon>PACMAD clade</taxon>
        <taxon>Panicoideae</taxon>
        <taxon>Panicodae</taxon>
        <taxon>Paniceae</taxon>
        <taxon>Dichantheliinae</taxon>
        <taxon>Dichanthelium</taxon>
    </lineage>
</organism>
<dbReference type="Gene3D" id="1.10.555.10">
    <property type="entry name" value="Rho GTPase activation protein"/>
    <property type="match status" value="1"/>
</dbReference>
<keyword evidence="6" id="KW-1185">Reference proteome</keyword>
<keyword evidence="3" id="KW-0812">Transmembrane</keyword>
<feature type="region of interest" description="Disordered" evidence="2">
    <location>
        <begin position="364"/>
        <end position="397"/>
    </location>
</feature>
<feature type="compositionally biased region" description="Basic and acidic residues" evidence="2">
    <location>
        <begin position="597"/>
        <end position="624"/>
    </location>
</feature>
<dbReference type="EMBL" id="LWDX02022721">
    <property type="protein sequence ID" value="OEL31764.1"/>
    <property type="molecule type" value="Genomic_DNA"/>
</dbReference>
<dbReference type="SMART" id="SM00285">
    <property type="entry name" value="PBD"/>
    <property type="match status" value="1"/>
</dbReference>
<keyword evidence="3" id="KW-0472">Membrane</keyword>
<feature type="region of interest" description="Disordered" evidence="2">
    <location>
        <begin position="1"/>
        <end position="20"/>
    </location>
</feature>
<dbReference type="Gene3D" id="3.90.810.10">
    <property type="entry name" value="CRIB domain"/>
    <property type="match status" value="1"/>
</dbReference>
<dbReference type="InterPro" id="IPR000095">
    <property type="entry name" value="CRIB_dom"/>
</dbReference>
<dbReference type="InterPro" id="IPR046431">
    <property type="entry name" value="FAF_dom"/>
</dbReference>
<protein>
    <submittedName>
        <fullName evidence="5">Rho GTPase-activating protein 1</fullName>
    </submittedName>
</protein>
<evidence type="ECO:0000259" key="4">
    <source>
        <dbReference type="PROSITE" id="PS50108"/>
    </source>
</evidence>
<feature type="region of interest" description="Disordered" evidence="2">
    <location>
        <begin position="589"/>
        <end position="636"/>
    </location>
</feature>
<keyword evidence="1" id="KW-0343">GTPase activation</keyword>
<dbReference type="InterPro" id="IPR036936">
    <property type="entry name" value="CRIB_dom_sf"/>
</dbReference>
<accession>A0A1E5W313</accession>
<comment type="caution">
    <text evidence="5">The sequence shown here is derived from an EMBL/GenBank/DDBJ whole genome shotgun (WGS) entry which is preliminary data.</text>
</comment>
<reference evidence="5 6" key="1">
    <citation type="submission" date="2016-09" db="EMBL/GenBank/DDBJ databases">
        <title>The draft genome of Dichanthelium oligosanthes: A C3 panicoid grass species.</title>
        <authorList>
            <person name="Studer A.J."/>
            <person name="Schnable J.C."/>
            <person name="Brutnell T.P."/>
        </authorList>
    </citation>
    <scope>NUCLEOTIDE SEQUENCE [LARGE SCALE GENOMIC DNA]</scope>
    <source>
        <strain evidence="6">cv. Kellogg 1175</strain>
        <tissue evidence="5">Leaf</tissue>
    </source>
</reference>
<feature type="region of interest" description="Disordered" evidence="2">
    <location>
        <begin position="33"/>
        <end position="71"/>
    </location>
</feature>
<evidence type="ECO:0000256" key="1">
    <source>
        <dbReference type="ARBA" id="ARBA00022468"/>
    </source>
</evidence>
<feature type="compositionally biased region" description="Acidic residues" evidence="2">
    <location>
        <begin position="686"/>
        <end position="699"/>
    </location>
</feature>
<dbReference type="Proteomes" id="UP000095767">
    <property type="component" value="Unassembled WGS sequence"/>
</dbReference>
<evidence type="ECO:0000256" key="3">
    <source>
        <dbReference type="SAM" id="Phobius"/>
    </source>
</evidence>
<dbReference type="InterPro" id="IPR044785">
    <property type="entry name" value="RopGAP1-5"/>
</dbReference>
<gene>
    <name evidence="5" type="ORF">BAE44_0007217</name>
</gene>
<feature type="region of interest" description="Disordered" evidence="2">
    <location>
        <begin position="684"/>
        <end position="708"/>
    </location>
</feature>
<feature type="compositionally biased region" description="Basic residues" evidence="2">
    <location>
        <begin position="379"/>
        <end position="388"/>
    </location>
</feature>
<feature type="domain" description="CRIB" evidence="4">
    <location>
        <begin position="111"/>
        <end position="124"/>
    </location>
</feature>